<comment type="subcellular location">
    <subcellularLocation>
        <location evidence="2">Chromosome</location>
        <location evidence="2">Telomere</location>
    </subcellularLocation>
    <subcellularLocation>
        <location evidence="1">Nucleus</location>
    </subcellularLocation>
</comment>
<evidence type="ECO:0000259" key="11">
    <source>
        <dbReference type="SMART" id="SM00976"/>
    </source>
</evidence>
<keyword evidence="13" id="KW-1185">Reference proteome</keyword>
<reference evidence="12 13" key="1">
    <citation type="journal article" date="2018" name="Nat. Ecol. Evol.">
        <title>Shark genomes provide insights into elasmobranch evolution and the origin of vertebrates.</title>
        <authorList>
            <person name="Hara Y"/>
            <person name="Yamaguchi K"/>
            <person name="Onimaru K"/>
            <person name="Kadota M"/>
            <person name="Koyanagi M"/>
            <person name="Keeley SD"/>
            <person name="Tatsumi K"/>
            <person name="Tanaka K"/>
            <person name="Motone F"/>
            <person name="Kageyama Y"/>
            <person name="Nozu R"/>
            <person name="Adachi N"/>
            <person name="Nishimura O"/>
            <person name="Nakagawa R"/>
            <person name="Tanegashima C"/>
            <person name="Kiyatake I"/>
            <person name="Matsumoto R"/>
            <person name="Murakumo K"/>
            <person name="Nishida K"/>
            <person name="Terakita A"/>
            <person name="Kuratani S"/>
            <person name="Sato K"/>
            <person name="Hyodo S Kuraku.S."/>
        </authorList>
    </citation>
    <scope>NUCLEOTIDE SEQUENCE [LARGE SCALE GENOMIC DNA]</scope>
</reference>
<dbReference type="OMA" id="NHVHLAK"/>
<evidence type="ECO:0000256" key="7">
    <source>
        <dbReference type="ARBA" id="ARBA00023125"/>
    </source>
</evidence>
<evidence type="ECO:0000256" key="8">
    <source>
        <dbReference type="ARBA" id="ARBA00023242"/>
    </source>
</evidence>
<evidence type="ECO:0000256" key="1">
    <source>
        <dbReference type="ARBA" id="ARBA00004123"/>
    </source>
</evidence>
<dbReference type="InterPro" id="IPR048953">
    <property type="entry name" value="POT1_C_insert"/>
</dbReference>
<dbReference type="FunFam" id="2.40.50.140:FF:000119">
    <property type="entry name" value="Protection of telomeres 1 homolog"/>
    <property type="match status" value="1"/>
</dbReference>
<dbReference type="InterPro" id="IPR028389">
    <property type="entry name" value="POT1"/>
</dbReference>
<feature type="domain" description="Telomeric single stranded DNA binding POT1/Cdc13" evidence="11">
    <location>
        <begin position="192"/>
        <end position="322"/>
    </location>
</feature>
<dbReference type="EMBL" id="BFAA01000494">
    <property type="protein sequence ID" value="GCB72567.1"/>
    <property type="molecule type" value="Genomic_DNA"/>
</dbReference>
<dbReference type="SUPFAM" id="SSF50249">
    <property type="entry name" value="Nucleic acid-binding proteins"/>
    <property type="match status" value="2"/>
</dbReference>
<feature type="non-terminal residue" evidence="12">
    <location>
        <position position="1"/>
    </location>
</feature>
<organism evidence="12 13">
    <name type="scientific">Scyliorhinus torazame</name>
    <name type="common">Cloudy catshark</name>
    <name type="synonym">Catulus torazame</name>
    <dbReference type="NCBI Taxonomy" id="75743"/>
    <lineage>
        <taxon>Eukaryota</taxon>
        <taxon>Metazoa</taxon>
        <taxon>Chordata</taxon>
        <taxon>Craniata</taxon>
        <taxon>Vertebrata</taxon>
        <taxon>Chondrichthyes</taxon>
        <taxon>Elasmobranchii</taxon>
        <taxon>Galeomorphii</taxon>
        <taxon>Galeoidea</taxon>
        <taxon>Carcharhiniformes</taxon>
        <taxon>Scyliorhinidae</taxon>
        <taxon>Scyliorhinus</taxon>
    </lineage>
</organism>
<feature type="chain" id="PRO_5019521217" description="Protection of telomeres protein 1" evidence="10">
    <location>
        <begin position="25"/>
        <end position="830"/>
    </location>
</feature>
<name>A0A401PHF5_SCYTO</name>
<feature type="signal peptide" evidence="10">
    <location>
        <begin position="1"/>
        <end position="24"/>
    </location>
</feature>
<dbReference type="Pfam" id="PF25507">
    <property type="entry name" value="OB_POT1A"/>
    <property type="match status" value="1"/>
</dbReference>
<evidence type="ECO:0000256" key="9">
    <source>
        <dbReference type="ARBA" id="ARBA00084040"/>
    </source>
</evidence>
<dbReference type="STRING" id="75743.A0A401PHF5"/>
<dbReference type="Pfam" id="PF02765">
    <property type="entry name" value="POT1"/>
    <property type="match status" value="1"/>
</dbReference>
<keyword evidence="5" id="KW-0158">Chromosome</keyword>
<dbReference type="InterPro" id="IPR032042">
    <property type="entry name" value="POT1PC"/>
</dbReference>
<dbReference type="GO" id="GO:0000783">
    <property type="term" value="C:nuclear telomere cap complex"/>
    <property type="evidence" value="ECO:0007669"/>
    <property type="project" value="TreeGrafter"/>
</dbReference>
<dbReference type="InterPro" id="IPR057620">
    <property type="entry name" value="POT1A/B-like_OB"/>
</dbReference>
<dbReference type="PANTHER" id="PTHR14513">
    <property type="entry name" value="PROTECTION OF TELOMERES 1"/>
    <property type="match status" value="1"/>
</dbReference>
<accession>A0A401PHF5</accession>
<dbReference type="GO" id="GO:0016233">
    <property type="term" value="P:telomere capping"/>
    <property type="evidence" value="ECO:0007669"/>
    <property type="project" value="TreeGrafter"/>
</dbReference>
<keyword evidence="7" id="KW-0238">DNA-binding</keyword>
<dbReference type="GO" id="GO:0010521">
    <property type="term" value="F:telomerase inhibitor activity"/>
    <property type="evidence" value="ECO:0007669"/>
    <property type="project" value="TreeGrafter"/>
</dbReference>
<dbReference type="CDD" id="cd20374">
    <property type="entry name" value="Pot1C"/>
    <property type="match status" value="1"/>
</dbReference>
<sequence>VIAKFVGTLAWWFILLFKVAEVGGSVMPFQQLQEADGSIEAQLPSHMQRIEFEKLQLSPSSNQYVEGTILAKYPTHEFGTGEKVFKMVLEESTTQQSVSNPETINTFIFGKLVNDCEHALKQGDRVVLTKFQVSTSPSARKDGRHVLQLELSEETGATVFVYAKSVKESAASSNVNSPINQRLKIGTQDYTYVPLNQIKDGVTVNVYGVVKFFKPPYRSKGTDFSSTVTIVDASNGRLNCVLFNGNADLLPKICKVGDVVRFHRIKIQEFNNELQAINAAGFSALTFDGTLGAPMKPRTNSKSYQFTANDQRTVEELRRWANATISIHKPTVKLSEVKPAEYFDLTCQLIAKAVVDRSAVLLKVWDGTKCPHTLRQVPVDMNTLEGDPADIHRLCKLTVDVLIYDNHVGAAHSLKVGTYLTIHNIHAKLATLNAEKPSTSLETVPEMEFHLHGGTSYGRGITVLPEECSDVQQLKQTLEPAISEDQDSLGDLTLLETLNTSRRPSAPERATATRVERCHQESATVLTAHQHIRTTSLRDVLDQTPPQKYRIRAKLANYEPKALHESVKLYCPKCHSLQEIPSDDHVDSFLQDAYTSGSAAAGPDPPTHDAPWYQTTTWEAEDQRRRQITVHFVKSDEAQSTPERSTILVEGVSLNELYRLSKRFAMLIPITSRTKCLTLNDLSIPFLIQDRKWHYGCKHCSHPQPVNALQPLSQTGPWDLSVIAKVLGVQLLRHVFVMRFTLDDGSGSLDAFLWDKVEQFFGISAADVVIDEALQDKLTRIMDTLCPPRTSDDDCPWLECCIKSYYVSDGSEQKTHYQIFDTVVAEAEDV</sequence>
<dbReference type="SMART" id="SM00976">
    <property type="entry name" value="Telo_bind"/>
    <property type="match status" value="1"/>
</dbReference>
<dbReference type="GO" id="GO:0098505">
    <property type="term" value="F:G-rich strand telomeric DNA binding"/>
    <property type="evidence" value="ECO:0007669"/>
    <property type="project" value="TreeGrafter"/>
</dbReference>
<proteinExistence type="inferred from homology"/>
<dbReference type="FunFam" id="2.40.50.140:FF:000138">
    <property type="entry name" value="Protection of telomeres 1 homolog"/>
    <property type="match status" value="1"/>
</dbReference>
<dbReference type="InterPro" id="IPR011564">
    <property type="entry name" value="Telomer_end-bd_POT1/Cdc13"/>
</dbReference>
<evidence type="ECO:0000256" key="10">
    <source>
        <dbReference type="SAM" id="SignalP"/>
    </source>
</evidence>
<dbReference type="CDD" id="cd04498">
    <property type="entry name" value="hPOT1_OB2"/>
    <property type="match status" value="1"/>
</dbReference>
<dbReference type="PANTHER" id="PTHR14513:SF0">
    <property type="entry name" value="PROTECTION OF TELOMERES PROTEIN 1"/>
    <property type="match status" value="1"/>
</dbReference>
<dbReference type="CDD" id="cd04497">
    <property type="entry name" value="hPOT1_OB1_like"/>
    <property type="match status" value="1"/>
</dbReference>
<evidence type="ECO:0000313" key="12">
    <source>
        <dbReference type="EMBL" id="GCB72567.1"/>
    </source>
</evidence>
<dbReference type="AlphaFoldDB" id="A0A401PHF5"/>
<dbReference type="Pfam" id="PF16686">
    <property type="entry name" value="POT1PC"/>
    <property type="match status" value="1"/>
</dbReference>
<evidence type="ECO:0000256" key="3">
    <source>
        <dbReference type="ARBA" id="ARBA00008442"/>
    </source>
</evidence>
<evidence type="ECO:0000313" key="13">
    <source>
        <dbReference type="Proteomes" id="UP000288216"/>
    </source>
</evidence>
<dbReference type="GO" id="GO:0005654">
    <property type="term" value="C:nucleoplasm"/>
    <property type="evidence" value="ECO:0007669"/>
    <property type="project" value="UniProtKB-ARBA"/>
</dbReference>
<dbReference type="InterPro" id="IPR012340">
    <property type="entry name" value="NA-bd_OB-fold"/>
</dbReference>
<dbReference type="GO" id="GO:0032210">
    <property type="term" value="P:regulation of telomere maintenance via telomerase"/>
    <property type="evidence" value="ECO:0007669"/>
    <property type="project" value="TreeGrafter"/>
</dbReference>
<dbReference type="OrthoDB" id="2186770at2759"/>
<gene>
    <name evidence="12" type="ORF">scyTo_0002064</name>
</gene>
<evidence type="ECO:0000256" key="6">
    <source>
        <dbReference type="ARBA" id="ARBA00022895"/>
    </source>
</evidence>
<dbReference type="Proteomes" id="UP000288216">
    <property type="component" value="Unassembled WGS sequence"/>
</dbReference>
<keyword evidence="8" id="KW-0539">Nucleus</keyword>
<keyword evidence="6" id="KW-0779">Telomere</keyword>
<dbReference type="Pfam" id="PF21375">
    <property type="entry name" value="POT1_C_insert"/>
    <property type="match status" value="1"/>
</dbReference>
<dbReference type="Gene3D" id="2.40.50.140">
    <property type="entry name" value="Nucleic acid-binding proteins"/>
    <property type="match status" value="2"/>
</dbReference>
<evidence type="ECO:0000256" key="2">
    <source>
        <dbReference type="ARBA" id="ARBA00004574"/>
    </source>
</evidence>
<protein>
    <recommendedName>
        <fullName evidence="4">Protection of telomeres protein 1</fullName>
    </recommendedName>
    <alternativeName>
        <fullName evidence="9">POT1-like telomere end-binding protein</fullName>
    </alternativeName>
</protein>
<comment type="caution">
    <text evidence="12">The sequence shown here is derived from an EMBL/GenBank/DDBJ whole genome shotgun (WGS) entry which is preliminary data.</text>
</comment>
<comment type="similarity">
    <text evidence="3">Belongs to the telombin family.</text>
</comment>
<evidence type="ECO:0000256" key="5">
    <source>
        <dbReference type="ARBA" id="ARBA00022454"/>
    </source>
</evidence>
<keyword evidence="10" id="KW-0732">Signal</keyword>
<evidence type="ECO:0000256" key="4">
    <source>
        <dbReference type="ARBA" id="ARBA00015253"/>
    </source>
</evidence>